<comment type="catalytic activity">
    <reaction evidence="11">
        <text>L-valine + 2-oxoglutarate = 3-methyl-2-oxobutanoate + L-glutamate</text>
        <dbReference type="Rhea" id="RHEA:24813"/>
        <dbReference type="ChEBI" id="CHEBI:11851"/>
        <dbReference type="ChEBI" id="CHEBI:16810"/>
        <dbReference type="ChEBI" id="CHEBI:29985"/>
        <dbReference type="ChEBI" id="CHEBI:57762"/>
        <dbReference type="EC" id="2.6.1.42"/>
    </reaction>
</comment>
<evidence type="ECO:0000256" key="7">
    <source>
        <dbReference type="ARBA" id="ARBA00023304"/>
    </source>
</evidence>
<dbReference type="EMBL" id="JAUKUD010000005">
    <property type="protein sequence ID" value="KAK0743212.1"/>
    <property type="molecule type" value="Genomic_DNA"/>
</dbReference>
<dbReference type="PANTHER" id="PTHR11825">
    <property type="entry name" value="SUBGROUP IIII AMINOTRANSFERASE"/>
    <property type="match status" value="1"/>
</dbReference>
<evidence type="ECO:0000256" key="6">
    <source>
        <dbReference type="ARBA" id="ARBA00022898"/>
    </source>
</evidence>
<dbReference type="PROSITE" id="PS00770">
    <property type="entry name" value="AA_TRANSFER_CLASS_4"/>
    <property type="match status" value="1"/>
</dbReference>
<gene>
    <name evidence="12" type="ORF">B0T18DRAFT_350198</name>
</gene>
<dbReference type="GO" id="GO:0009099">
    <property type="term" value="P:L-valine biosynthetic process"/>
    <property type="evidence" value="ECO:0007669"/>
    <property type="project" value="TreeGrafter"/>
</dbReference>
<name>A0AA40EPT7_9PEZI</name>
<dbReference type="GO" id="GO:0004084">
    <property type="term" value="F:branched-chain-amino-acid transaminase activity"/>
    <property type="evidence" value="ECO:0007669"/>
    <property type="project" value="UniProtKB-EC"/>
</dbReference>
<evidence type="ECO:0000256" key="4">
    <source>
        <dbReference type="ARBA" id="ARBA00022605"/>
    </source>
</evidence>
<keyword evidence="13" id="KW-1185">Reference proteome</keyword>
<comment type="similarity">
    <text evidence="2 9">Belongs to the class-IV pyridoxal-phosphate-dependent aminotransferase family.</text>
</comment>
<feature type="modified residue" description="N6-(pyridoxal phosphate)lysine" evidence="8">
    <location>
        <position position="254"/>
    </location>
</feature>
<keyword evidence="4 11" id="KW-0028">Amino-acid biosynthesis</keyword>
<dbReference type="InterPro" id="IPR005786">
    <property type="entry name" value="B_amino_transII"/>
</dbReference>
<dbReference type="CDD" id="cd01557">
    <property type="entry name" value="BCAT_beta_family"/>
    <property type="match status" value="1"/>
</dbReference>
<evidence type="ECO:0000313" key="13">
    <source>
        <dbReference type="Proteomes" id="UP001172155"/>
    </source>
</evidence>
<dbReference type="NCBIfam" id="NF009897">
    <property type="entry name" value="PRK13357.1"/>
    <property type="match status" value="1"/>
</dbReference>
<dbReference type="Proteomes" id="UP001172155">
    <property type="component" value="Unassembled WGS sequence"/>
</dbReference>
<dbReference type="InterPro" id="IPR001544">
    <property type="entry name" value="Aminotrans_IV"/>
</dbReference>
<evidence type="ECO:0000313" key="12">
    <source>
        <dbReference type="EMBL" id="KAK0743212.1"/>
    </source>
</evidence>
<dbReference type="FunFam" id="3.20.10.10:FF:000004">
    <property type="entry name" value="Branched-chain-amino-acid aminotransferase"/>
    <property type="match status" value="1"/>
</dbReference>
<dbReference type="FunFam" id="3.30.470.10:FF:000005">
    <property type="entry name" value="Branched-chain-amino-acid aminotransferase"/>
    <property type="match status" value="1"/>
</dbReference>
<comment type="catalytic activity">
    <reaction evidence="11">
        <text>L-isoleucine + 2-oxoglutarate = (S)-3-methyl-2-oxopentanoate + L-glutamate</text>
        <dbReference type="Rhea" id="RHEA:24801"/>
        <dbReference type="ChEBI" id="CHEBI:16810"/>
        <dbReference type="ChEBI" id="CHEBI:29985"/>
        <dbReference type="ChEBI" id="CHEBI:35146"/>
        <dbReference type="ChEBI" id="CHEBI:58045"/>
        <dbReference type="EC" id="2.6.1.42"/>
    </reaction>
</comment>
<dbReference type="EC" id="2.6.1.42" evidence="11"/>
<sequence length="423" mass="46699">MMRPILGRCAARCAPRCAPLGATARPASRVLLGTSTWRPTRQYSIKAEAAESSKPQGLDASKLTVEKTTKPKPLKKAEELVFGQAFTDHMLSVEWNKDAGWLAPKITPYQNLSLDPASSVFHYAFECFEGMKAYKDKAGQIRLFRPDRNMERLNKSAARIALPNFDPSTLLDLIAELVKLDSRFIPEQRGYSLYLRPTMIGTQKTLGVGAPGSALLYVIASPVGPYYPTGFKAISLEATDYAVRAWPGGVGDKKLGANYAPCIVPQREAMSRGFQQNLWLFGDEQFVTEVGTMNMFVALRNKDTGANELLTAPLDGTILEGVTRDSVLALAREKLVPEGWNIVERKYTMQELSDAADEGRFLEAFGSGTAAIVSPVRSISWKGKLVDCGLKPHEESGELATKMKGWIEARQYGDEEHEWSYTC</sequence>
<dbReference type="InterPro" id="IPR033939">
    <property type="entry name" value="BCAT_family"/>
</dbReference>
<organism evidence="12 13">
    <name type="scientific">Schizothecium vesticola</name>
    <dbReference type="NCBI Taxonomy" id="314040"/>
    <lineage>
        <taxon>Eukaryota</taxon>
        <taxon>Fungi</taxon>
        <taxon>Dikarya</taxon>
        <taxon>Ascomycota</taxon>
        <taxon>Pezizomycotina</taxon>
        <taxon>Sordariomycetes</taxon>
        <taxon>Sordariomycetidae</taxon>
        <taxon>Sordariales</taxon>
        <taxon>Schizotheciaceae</taxon>
        <taxon>Schizothecium</taxon>
    </lineage>
</organism>
<dbReference type="GO" id="GO:0005739">
    <property type="term" value="C:mitochondrion"/>
    <property type="evidence" value="ECO:0007669"/>
    <property type="project" value="TreeGrafter"/>
</dbReference>
<dbReference type="NCBIfam" id="TIGR01123">
    <property type="entry name" value="ilvE_II"/>
    <property type="match status" value="1"/>
</dbReference>
<accession>A0AA40EPT7</accession>
<evidence type="ECO:0000256" key="3">
    <source>
        <dbReference type="ARBA" id="ARBA00022576"/>
    </source>
</evidence>
<dbReference type="InterPro" id="IPR043132">
    <property type="entry name" value="BCAT-like_C"/>
</dbReference>
<keyword evidence="3 11" id="KW-0032">Aminotransferase</keyword>
<dbReference type="Gene3D" id="3.30.470.10">
    <property type="match status" value="1"/>
</dbReference>
<dbReference type="Pfam" id="PF01063">
    <property type="entry name" value="Aminotran_4"/>
    <property type="match status" value="1"/>
</dbReference>
<protein>
    <recommendedName>
        <fullName evidence="11">Branched-chain-amino-acid aminotransferase</fullName>
        <ecNumber evidence="11">2.6.1.42</ecNumber>
    </recommendedName>
</protein>
<dbReference type="InterPro" id="IPR018300">
    <property type="entry name" value="Aminotrans_IV_CS"/>
</dbReference>
<dbReference type="PANTHER" id="PTHR11825:SF44">
    <property type="entry name" value="BRANCHED-CHAIN-AMINO-ACID AMINOTRANSFERASE"/>
    <property type="match status" value="1"/>
</dbReference>
<dbReference type="InterPro" id="IPR043131">
    <property type="entry name" value="BCAT-like_N"/>
</dbReference>
<keyword evidence="6 10" id="KW-0663">Pyridoxal phosphate</keyword>
<comment type="caution">
    <text evidence="12">The sequence shown here is derived from an EMBL/GenBank/DDBJ whole genome shotgun (WGS) entry which is preliminary data.</text>
</comment>
<dbReference type="AlphaFoldDB" id="A0AA40EPT7"/>
<evidence type="ECO:0000256" key="2">
    <source>
        <dbReference type="ARBA" id="ARBA00009320"/>
    </source>
</evidence>
<evidence type="ECO:0000256" key="9">
    <source>
        <dbReference type="RuleBase" id="RU004106"/>
    </source>
</evidence>
<comment type="cofactor">
    <cofactor evidence="1 10">
        <name>pyridoxal 5'-phosphate</name>
        <dbReference type="ChEBI" id="CHEBI:597326"/>
    </cofactor>
</comment>
<evidence type="ECO:0000256" key="11">
    <source>
        <dbReference type="RuleBase" id="RU004517"/>
    </source>
</evidence>
<dbReference type="GO" id="GO:0009098">
    <property type="term" value="P:L-leucine biosynthetic process"/>
    <property type="evidence" value="ECO:0007669"/>
    <property type="project" value="TreeGrafter"/>
</dbReference>
<evidence type="ECO:0000256" key="1">
    <source>
        <dbReference type="ARBA" id="ARBA00001933"/>
    </source>
</evidence>
<dbReference type="Gene3D" id="3.20.10.10">
    <property type="entry name" value="D-amino Acid Aminotransferase, subunit A, domain 2"/>
    <property type="match status" value="1"/>
</dbReference>
<dbReference type="InterPro" id="IPR036038">
    <property type="entry name" value="Aminotransferase-like"/>
</dbReference>
<evidence type="ECO:0000256" key="8">
    <source>
        <dbReference type="PIRSR" id="PIRSR006468-1"/>
    </source>
</evidence>
<comment type="catalytic activity">
    <reaction evidence="11">
        <text>L-leucine + 2-oxoglutarate = 4-methyl-2-oxopentanoate + L-glutamate</text>
        <dbReference type="Rhea" id="RHEA:18321"/>
        <dbReference type="ChEBI" id="CHEBI:16810"/>
        <dbReference type="ChEBI" id="CHEBI:17865"/>
        <dbReference type="ChEBI" id="CHEBI:29985"/>
        <dbReference type="ChEBI" id="CHEBI:57427"/>
        <dbReference type="EC" id="2.6.1.42"/>
    </reaction>
</comment>
<proteinExistence type="inferred from homology"/>
<evidence type="ECO:0000256" key="5">
    <source>
        <dbReference type="ARBA" id="ARBA00022679"/>
    </source>
</evidence>
<keyword evidence="7 11" id="KW-0100">Branched-chain amino acid biosynthesis</keyword>
<keyword evidence="5 11" id="KW-0808">Transferase</keyword>
<reference evidence="12" key="1">
    <citation type="submission" date="2023-06" db="EMBL/GenBank/DDBJ databases">
        <title>Genome-scale phylogeny and comparative genomics of the fungal order Sordariales.</title>
        <authorList>
            <consortium name="Lawrence Berkeley National Laboratory"/>
            <person name="Hensen N."/>
            <person name="Bonometti L."/>
            <person name="Westerberg I."/>
            <person name="Brannstrom I.O."/>
            <person name="Guillou S."/>
            <person name="Cros-Aarteil S."/>
            <person name="Calhoun S."/>
            <person name="Haridas S."/>
            <person name="Kuo A."/>
            <person name="Mondo S."/>
            <person name="Pangilinan J."/>
            <person name="Riley R."/>
            <person name="LaButti K."/>
            <person name="Andreopoulos B."/>
            <person name="Lipzen A."/>
            <person name="Chen C."/>
            <person name="Yanf M."/>
            <person name="Daum C."/>
            <person name="Ng V."/>
            <person name="Clum A."/>
            <person name="Steindorff A."/>
            <person name="Ohm R."/>
            <person name="Martin F."/>
            <person name="Silar P."/>
            <person name="Natvig D."/>
            <person name="Lalanne C."/>
            <person name="Gautier V."/>
            <person name="Ament-velasquez S.L."/>
            <person name="Kruys A."/>
            <person name="Hutchinson M.I."/>
            <person name="Powell A.J."/>
            <person name="Barry K."/>
            <person name="Miller A.N."/>
            <person name="Grigoriev I.V."/>
            <person name="Debuchy R."/>
            <person name="Gladieux P."/>
            <person name="Thoren M.H."/>
            <person name="Johannesson H."/>
        </authorList>
    </citation>
    <scope>NUCLEOTIDE SEQUENCE</scope>
    <source>
        <strain evidence="12">SMH3187-1</strain>
    </source>
</reference>
<evidence type="ECO:0000256" key="10">
    <source>
        <dbReference type="RuleBase" id="RU004516"/>
    </source>
</evidence>
<dbReference type="PIRSF" id="PIRSF006468">
    <property type="entry name" value="BCAT1"/>
    <property type="match status" value="1"/>
</dbReference>
<dbReference type="SUPFAM" id="SSF56752">
    <property type="entry name" value="D-aminoacid aminotransferase-like PLP-dependent enzymes"/>
    <property type="match status" value="1"/>
</dbReference>